<dbReference type="InterPro" id="IPR004114">
    <property type="entry name" value="THUMP_dom"/>
</dbReference>
<dbReference type="Pfam" id="PF22020">
    <property type="entry name" value="RlmL_1st"/>
    <property type="match status" value="1"/>
</dbReference>
<dbReference type="Proteomes" id="UP000727857">
    <property type="component" value="Unassembled WGS sequence"/>
</dbReference>
<dbReference type="GO" id="GO:0070043">
    <property type="term" value="F:rRNA (guanine-N7-)-methyltransferase activity"/>
    <property type="evidence" value="ECO:0007669"/>
    <property type="project" value="TreeGrafter"/>
</dbReference>
<gene>
    <name evidence="6" type="ORF">IAB16_01170</name>
</gene>
<evidence type="ECO:0000256" key="1">
    <source>
        <dbReference type="ARBA" id="ARBA00022603"/>
    </source>
</evidence>
<feature type="domain" description="Ribosomal RNA large subunit methyltransferase K/L-like methyltransferase" evidence="3">
    <location>
        <begin position="162"/>
        <end position="364"/>
    </location>
</feature>
<dbReference type="GO" id="GO:0008990">
    <property type="term" value="F:rRNA (guanine-N2-)-methyltransferase activity"/>
    <property type="evidence" value="ECO:0007669"/>
    <property type="project" value="TreeGrafter"/>
</dbReference>
<evidence type="ECO:0000259" key="3">
    <source>
        <dbReference type="Pfam" id="PF01170"/>
    </source>
</evidence>
<dbReference type="EMBL" id="JADINF010000028">
    <property type="protein sequence ID" value="MBO8423622.1"/>
    <property type="molecule type" value="Genomic_DNA"/>
</dbReference>
<dbReference type="Pfam" id="PF01170">
    <property type="entry name" value="UPF0020"/>
    <property type="match status" value="1"/>
</dbReference>
<dbReference type="CDD" id="cd11715">
    <property type="entry name" value="THUMP_AdoMetMT"/>
    <property type="match status" value="1"/>
</dbReference>
<evidence type="ECO:0000313" key="6">
    <source>
        <dbReference type="EMBL" id="MBO8423622.1"/>
    </source>
</evidence>
<keyword evidence="1 6" id="KW-0489">Methyltransferase</keyword>
<reference evidence="6" key="1">
    <citation type="submission" date="2020-10" db="EMBL/GenBank/DDBJ databases">
        <authorList>
            <person name="Gilroy R."/>
        </authorList>
    </citation>
    <scope>NUCLEOTIDE SEQUENCE</scope>
    <source>
        <strain evidence="6">517</strain>
    </source>
</reference>
<dbReference type="GO" id="GO:0003723">
    <property type="term" value="F:RNA binding"/>
    <property type="evidence" value="ECO:0007669"/>
    <property type="project" value="InterPro"/>
</dbReference>
<dbReference type="PROSITE" id="PS01261">
    <property type="entry name" value="UPF0020"/>
    <property type="match status" value="1"/>
</dbReference>
<proteinExistence type="predicted"/>
<dbReference type="InterPro" id="IPR053943">
    <property type="entry name" value="RlmKL-like_Mtase_CS"/>
</dbReference>
<keyword evidence="2" id="KW-0808">Transferase</keyword>
<comment type="caution">
    <text evidence="6">The sequence shown here is derived from an EMBL/GenBank/DDBJ whole genome shotgun (WGS) entry which is preliminary data.</text>
</comment>
<dbReference type="SUPFAM" id="SSF53335">
    <property type="entry name" value="S-adenosyl-L-methionine-dependent methyltransferases"/>
    <property type="match status" value="1"/>
</dbReference>
<dbReference type="InterPro" id="IPR054170">
    <property type="entry name" value="RlmL_1st"/>
</dbReference>
<sequence>MSIFDGALGLSVTAASGIEAVTKKELIDLGYAPGGAEFGRISFDGTFRDAARCNIFLRTADRVYINICKFRAESFDELFDGVSKVKWRDSIPADGKVLVNARSRGSKLFALSAIQRVAKKAIASAYPAGLTETGETYSVDVVIINDEVTLALDITGNALHKRGYRTYVGEAPLKETLAAAMILLSGWKPEYPFADPFCGSGTLPIEAALIATNTAPGLNRSFVSEAFRFAPEVYAGVREEARDLIKQDAKPRISGFDVNPEAVRLALRHAENAGIRDKIHIQAADMRSFSSRFARGHIVTNPPYGERLMRGKELDVLYRDFAKVYFSLDDWRLAVITSYYAFERAFGAKAKKRRKLYNAELEATLYFY</sequence>
<evidence type="ECO:0000259" key="4">
    <source>
        <dbReference type="Pfam" id="PF02926"/>
    </source>
</evidence>
<dbReference type="AlphaFoldDB" id="A0A940DGC8"/>
<dbReference type="InterPro" id="IPR002052">
    <property type="entry name" value="DNA_methylase_N6_adenine_CS"/>
</dbReference>
<dbReference type="PANTHER" id="PTHR47313">
    <property type="entry name" value="RIBOSOMAL RNA LARGE SUBUNIT METHYLTRANSFERASE K/L"/>
    <property type="match status" value="1"/>
</dbReference>
<reference evidence="6" key="2">
    <citation type="journal article" date="2021" name="PeerJ">
        <title>Extensive microbial diversity within the chicken gut microbiome revealed by metagenomics and culture.</title>
        <authorList>
            <person name="Gilroy R."/>
            <person name="Ravi A."/>
            <person name="Getino M."/>
            <person name="Pursley I."/>
            <person name="Horton D.L."/>
            <person name="Alikhan N.F."/>
            <person name="Baker D."/>
            <person name="Gharbi K."/>
            <person name="Hall N."/>
            <person name="Watson M."/>
            <person name="Adriaenssens E.M."/>
            <person name="Foster-Nyarko E."/>
            <person name="Jarju S."/>
            <person name="Secka A."/>
            <person name="Antonio M."/>
            <person name="Oren A."/>
            <person name="Chaudhuri R.R."/>
            <person name="La Ragione R."/>
            <person name="Hildebrand F."/>
            <person name="Pallen M.J."/>
        </authorList>
    </citation>
    <scope>NUCLEOTIDE SEQUENCE</scope>
    <source>
        <strain evidence="6">517</strain>
    </source>
</reference>
<name>A0A940DGC8_9FIRM</name>
<evidence type="ECO:0000256" key="2">
    <source>
        <dbReference type="ARBA" id="ARBA00022679"/>
    </source>
</evidence>
<protein>
    <submittedName>
        <fullName evidence="6">Class I SAM-dependent RNA methyltransferase</fullName>
    </submittedName>
</protein>
<organism evidence="6 7">
    <name type="scientific">Candidatus Stercoripulliclostridium pullicola</name>
    <dbReference type="NCBI Taxonomy" id="2840953"/>
    <lineage>
        <taxon>Bacteria</taxon>
        <taxon>Bacillati</taxon>
        <taxon>Bacillota</taxon>
        <taxon>Clostridia</taxon>
        <taxon>Eubacteriales</taxon>
        <taxon>Candidatus Stercoripulliclostridium</taxon>
    </lineage>
</organism>
<dbReference type="Gene3D" id="3.30.2130.30">
    <property type="match status" value="1"/>
</dbReference>
<dbReference type="Pfam" id="PF02926">
    <property type="entry name" value="THUMP"/>
    <property type="match status" value="1"/>
</dbReference>
<dbReference type="PROSITE" id="PS00092">
    <property type="entry name" value="N6_MTASE"/>
    <property type="match status" value="1"/>
</dbReference>
<evidence type="ECO:0000313" key="7">
    <source>
        <dbReference type="Proteomes" id="UP000727857"/>
    </source>
</evidence>
<evidence type="ECO:0000259" key="5">
    <source>
        <dbReference type="Pfam" id="PF22020"/>
    </source>
</evidence>
<feature type="domain" description="RlmL ferredoxin-like" evidence="5">
    <location>
        <begin position="11"/>
        <end position="64"/>
    </location>
</feature>
<dbReference type="InterPro" id="IPR029063">
    <property type="entry name" value="SAM-dependent_MTases_sf"/>
</dbReference>
<feature type="domain" description="THUMP" evidence="4">
    <location>
        <begin position="73"/>
        <end position="153"/>
    </location>
</feature>
<dbReference type="PANTHER" id="PTHR47313:SF1">
    <property type="entry name" value="RIBOSOMAL RNA LARGE SUBUNIT METHYLTRANSFERASE K_L"/>
    <property type="match status" value="1"/>
</dbReference>
<accession>A0A940DGC8</accession>
<dbReference type="InterPro" id="IPR000241">
    <property type="entry name" value="RlmKL-like_Mtase"/>
</dbReference>
<dbReference type="Gene3D" id="3.40.50.150">
    <property type="entry name" value="Vaccinia Virus protein VP39"/>
    <property type="match status" value="1"/>
</dbReference>